<feature type="region of interest" description="Disordered" evidence="1">
    <location>
        <begin position="219"/>
        <end position="267"/>
    </location>
</feature>
<evidence type="ECO:0000313" key="2">
    <source>
        <dbReference type="EMBL" id="KAJ4147776.1"/>
    </source>
</evidence>
<protein>
    <submittedName>
        <fullName evidence="2">Uncharacterized protein</fullName>
    </submittedName>
</protein>
<dbReference type="AlphaFoldDB" id="A0A9W8Q8H1"/>
<feature type="region of interest" description="Disordered" evidence="1">
    <location>
        <begin position="1"/>
        <end position="31"/>
    </location>
</feature>
<dbReference type="KEGG" id="amus:LMH87_002282"/>
<comment type="caution">
    <text evidence="2">The sequence shown here is derived from an EMBL/GenBank/DDBJ whole genome shotgun (WGS) entry which is preliminary data.</text>
</comment>
<proteinExistence type="predicted"/>
<feature type="region of interest" description="Disordered" evidence="1">
    <location>
        <begin position="124"/>
        <end position="206"/>
    </location>
</feature>
<dbReference type="RefSeq" id="XP_056050717.1">
    <property type="nucleotide sequence ID" value="XM_056193708.1"/>
</dbReference>
<evidence type="ECO:0000313" key="3">
    <source>
        <dbReference type="Proteomes" id="UP001144673"/>
    </source>
</evidence>
<gene>
    <name evidence="2" type="ORF">LMH87_002282</name>
</gene>
<dbReference type="GeneID" id="80889441"/>
<dbReference type="EMBL" id="JAJHUN010000010">
    <property type="protein sequence ID" value="KAJ4147776.1"/>
    <property type="molecule type" value="Genomic_DNA"/>
</dbReference>
<reference evidence="2" key="1">
    <citation type="journal article" date="2023" name="Access Microbiol">
        <title>De-novo genome assembly for Akanthomyces muscarius, a biocontrol agent of insect agricultural pests.</title>
        <authorList>
            <person name="Erdos Z."/>
            <person name="Studholme D.J."/>
            <person name="Raymond B."/>
            <person name="Sharma M."/>
        </authorList>
    </citation>
    <scope>NUCLEOTIDE SEQUENCE</scope>
    <source>
        <strain evidence="2">Ve6</strain>
    </source>
</reference>
<feature type="compositionally biased region" description="Basic and acidic residues" evidence="1">
    <location>
        <begin position="1"/>
        <end position="11"/>
    </location>
</feature>
<keyword evidence="3" id="KW-1185">Reference proteome</keyword>
<feature type="compositionally biased region" description="Low complexity" evidence="1">
    <location>
        <begin position="223"/>
        <end position="235"/>
    </location>
</feature>
<evidence type="ECO:0000256" key="1">
    <source>
        <dbReference type="SAM" id="MobiDB-lite"/>
    </source>
</evidence>
<name>A0A9W8Q8H1_AKAMU</name>
<feature type="compositionally biased region" description="Low complexity" evidence="1">
    <location>
        <begin position="164"/>
        <end position="176"/>
    </location>
</feature>
<feature type="region of interest" description="Disordered" evidence="1">
    <location>
        <begin position="44"/>
        <end position="95"/>
    </location>
</feature>
<dbReference type="Proteomes" id="UP001144673">
    <property type="component" value="Chromosome 3"/>
</dbReference>
<organism evidence="2 3">
    <name type="scientific">Akanthomyces muscarius</name>
    <name type="common">Entomopathogenic fungus</name>
    <name type="synonym">Lecanicillium muscarium</name>
    <dbReference type="NCBI Taxonomy" id="2231603"/>
    <lineage>
        <taxon>Eukaryota</taxon>
        <taxon>Fungi</taxon>
        <taxon>Dikarya</taxon>
        <taxon>Ascomycota</taxon>
        <taxon>Pezizomycotina</taxon>
        <taxon>Sordariomycetes</taxon>
        <taxon>Hypocreomycetidae</taxon>
        <taxon>Hypocreales</taxon>
        <taxon>Cordycipitaceae</taxon>
        <taxon>Akanthomyces</taxon>
    </lineage>
</organism>
<sequence>MRFPGHEEHSAPRVTRRKEHSRRDHPEGYRTIYERVPILLDRTSATPRAHLRRSQTAEFKPLPTPKPELPQRRRPIKIPEPVPAGFGNRSSHENSMETRIRQDIYPPMPSHIRSHTMPQVVQQYGPYHDDDNEPQFFSPTDDSPFVSPLSDEDEDLWPLATHDNSSSTVNRPSSSTQAREVSPIRHARSLPSLGNSPGRSLRTPAPISTHSRRALELAERWQEQQQLQQQRQPARASLEQPRLSTFYEHAPSQRPTTAGGTDEFDGSPFLFVERDSSLPPIVYRNGVRRGSEISTAMWRPPYRVLHSYYSPAYRNAPIWG</sequence>
<accession>A0A9W8Q8H1</accession>